<dbReference type="CDD" id="cd00564">
    <property type="entry name" value="TMP_TenI"/>
    <property type="match status" value="1"/>
</dbReference>
<dbReference type="NCBIfam" id="NF006530">
    <property type="entry name" value="PRK08999.1"/>
    <property type="match status" value="1"/>
</dbReference>
<comment type="cofactor">
    <cofactor evidence="1">
        <name>Mg(2+)</name>
        <dbReference type="ChEBI" id="CHEBI:18420"/>
    </cofactor>
</comment>
<dbReference type="EC" id="3.6.1.55" evidence="12"/>
<evidence type="ECO:0000256" key="12">
    <source>
        <dbReference type="ARBA" id="ARBA00038905"/>
    </source>
</evidence>
<dbReference type="InterPro" id="IPR029119">
    <property type="entry name" value="MutY_C"/>
</dbReference>
<organism evidence="18 19">
    <name type="scientific">Halopseudomonas pertucinogena</name>
    <dbReference type="NCBI Taxonomy" id="86175"/>
    <lineage>
        <taxon>Bacteria</taxon>
        <taxon>Pseudomonadati</taxon>
        <taxon>Pseudomonadota</taxon>
        <taxon>Gammaproteobacteria</taxon>
        <taxon>Pseudomonadales</taxon>
        <taxon>Pseudomonadaceae</taxon>
        <taxon>Halopseudomonas</taxon>
    </lineage>
</organism>
<comment type="catalytic activity">
    <reaction evidence="10">
        <text>8-oxo-dGTP + H2O = 8-oxo-dGMP + diphosphate + H(+)</text>
        <dbReference type="Rhea" id="RHEA:31575"/>
        <dbReference type="ChEBI" id="CHEBI:15377"/>
        <dbReference type="ChEBI" id="CHEBI:15378"/>
        <dbReference type="ChEBI" id="CHEBI:33019"/>
        <dbReference type="ChEBI" id="CHEBI:63224"/>
        <dbReference type="ChEBI" id="CHEBI:77896"/>
        <dbReference type="EC" id="3.6.1.55"/>
    </reaction>
</comment>
<keyword evidence="7" id="KW-0378">Hydrolase</keyword>
<evidence type="ECO:0000256" key="6">
    <source>
        <dbReference type="ARBA" id="ARBA00022763"/>
    </source>
</evidence>
<gene>
    <name evidence="18" type="ORF">GCM10009083_16580</name>
</gene>
<dbReference type="PROSITE" id="PS51462">
    <property type="entry name" value="NUDIX"/>
    <property type="match status" value="1"/>
</dbReference>
<dbReference type="CDD" id="cd03425">
    <property type="entry name" value="NUDIX_MutT_NudA_like"/>
    <property type="match status" value="1"/>
</dbReference>
<keyword evidence="19" id="KW-1185">Reference proteome</keyword>
<dbReference type="PANTHER" id="PTHR47707:SF1">
    <property type="entry name" value="NUDIX HYDROLASE FAMILY PROTEIN"/>
    <property type="match status" value="1"/>
</dbReference>
<comment type="similarity">
    <text evidence="2">Belongs to the Nudix hydrolase family.</text>
</comment>
<dbReference type="Gene3D" id="3.20.20.70">
    <property type="entry name" value="Aldolase class I"/>
    <property type="match status" value="1"/>
</dbReference>
<dbReference type="Pfam" id="PF14815">
    <property type="entry name" value="NUDIX_4"/>
    <property type="match status" value="1"/>
</dbReference>
<keyword evidence="4" id="KW-0235">DNA replication</keyword>
<dbReference type="PANTHER" id="PTHR47707">
    <property type="entry name" value="8-OXO-DGTP DIPHOSPHATASE"/>
    <property type="match status" value="1"/>
</dbReference>
<evidence type="ECO:0000256" key="3">
    <source>
        <dbReference type="ARBA" id="ARBA00022457"/>
    </source>
</evidence>
<evidence type="ECO:0000256" key="7">
    <source>
        <dbReference type="ARBA" id="ARBA00022801"/>
    </source>
</evidence>
<dbReference type="Gene3D" id="3.90.79.10">
    <property type="entry name" value="Nucleoside Triphosphate Pyrophosphohydrolase"/>
    <property type="match status" value="1"/>
</dbReference>
<evidence type="ECO:0000256" key="1">
    <source>
        <dbReference type="ARBA" id="ARBA00001946"/>
    </source>
</evidence>
<dbReference type="InterPro" id="IPR047127">
    <property type="entry name" value="MutT-like"/>
</dbReference>
<evidence type="ECO:0000256" key="9">
    <source>
        <dbReference type="ARBA" id="ARBA00023204"/>
    </source>
</evidence>
<evidence type="ECO:0000256" key="13">
    <source>
        <dbReference type="ARBA" id="ARBA00040794"/>
    </source>
</evidence>
<evidence type="ECO:0000256" key="10">
    <source>
        <dbReference type="ARBA" id="ARBA00035861"/>
    </source>
</evidence>
<accession>A0ABQ2CPF7</accession>
<keyword evidence="5" id="KW-0479">Metal-binding</keyword>
<reference evidence="19" key="1">
    <citation type="journal article" date="2019" name="Int. J. Syst. Evol. Microbiol.">
        <title>The Global Catalogue of Microorganisms (GCM) 10K type strain sequencing project: providing services to taxonomists for standard genome sequencing and annotation.</title>
        <authorList>
            <consortium name="The Broad Institute Genomics Platform"/>
            <consortium name="The Broad Institute Genome Sequencing Center for Infectious Disease"/>
            <person name="Wu L."/>
            <person name="Ma J."/>
        </authorList>
    </citation>
    <scope>NUCLEOTIDE SEQUENCE [LARGE SCALE GENOMIC DNA]</scope>
    <source>
        <strain evidence="19">JCM 11590</strain>
    </source>
</reference>
<evidence type="ECO:0000256" key="8">
    <source>
        <dbReference type="ARBA" id="ARBA00022842"/>
    </source>
</evidence>
<evidence type="ECO:0000256" key="16">
    <source>
        <dbReference type="ARBA" id="ARBA00042798"/>
    </source>
</evidence>
<name>A0ABQ2CPF7_9GAMM</name>
<evidence type="ECO:0000313" key="19">
    <source>
        <dbReference type="Proteomes" id="UP000633263"/>
    </source>
</evidence>
<dbReference type="Proteomes" id="UP000633263">
    <property type="component" value="Unassembled WGS sequence"/>
</dbReference>
<dbReference type="InterPro" id="IPR020084">
    <property type="entry name" value="NUDIX_hydrolase_CS"/>
</dbReference>
<evidence type="ECO:0000259" key="17">
    <source>
        <dbReference type="PROSITE" id="PS51462"/>
    </source>
</evidence>
<dbReference type="EMBL" id="BMNN01000003">
    <property type="protein sequence ID" value="GGJ00485.1"/>
    <property type="molecule type" value="Genomic_DNA"/>
</dbReference>
<evidence type="ECO:0000256" key="4">
    <source>
        <dbReference type="ARBA" id="ARBA00022705"/>
    </source>
</evidence>
<dbReference type="RefSeq" id="WP_229710414.1">
    <property type="nucleotide sequence ID" value="NZ_BMNN01000003.1"/>
</dbReference>
<dbReference type="SUPFAM" id="SSF55811">
    <property type="entry name" value="Nudix"/>
    <property type="match status" value="1"/>
</dbReference>
<keyword evidence="8" id="KW-0460">Magnesium</keyword>
<evidence type="ECO:0000256" key="14">
    <source>
        <dbReference type="ARBA" id="ARBA00041592"/>
    </source>
</evidence>
<sequence>MSDPRRIHVIAAVIRDGQGRILIARRPDHVHMGGLWEFPGGKLERDEARFDGLVRELREELGIGVTEARPLLDIRHDYPDKSVRLDVWLVTGFEGEAHGAEGQPVRWVSSCELDEYEFPAANGPIVRAAQLPERYLITPDVSDEAELFAGLQRAREAGIRLVQLRQTGMSAEAYAALVERVIAEFGDAFRLMVKGDEAPGWAGVGWHLTSRQLRELWQRQQGRPSDAYRGGVAAPTGGGVAASSVVGAPTPGRLGGAGGTLLAASCHNAEELAMAAELGVDFVTLSPVLPTATHPDAQPLGWERARELIDSVNMPVYLLGGMTAEELPEAFEVGAQGIAAIRGLWG</sequence>
<dbReference type="InterPro" id="IPR003561">
    <property type="entry name" value="Mutator_MutT"/>
</dbReference>
<dbReference type="NCBIfam" id="TIGR00586">
    <property type="entry name" value="mutt"/>
    <property type="match status" value="1"/>
</dbReference>
<dbReference type="SUPFAM" id="SSF51391">
    <property type="entry name" value="Thiamin phosphate synthase"/>
    <property type="match status" value="2"/>
</dbReference>
<dbReference type="PROSITE" id="PS00893">
    <property type="entry name" value="NUDIX_BOX"/>
    <property type="match status" value="1"/>
</dbReference>
<keyword evidence="9" id="KW-0234">DNA repair</keyword>
<comment type="catalytic activity">
    <reaction evidence="11">
        <text>8-oxo-GTP + H2O = 8-oxo-GMP + diphosphate + H(+)</text>
        <dbReference type="Rhea" id="RHEA:67616"/>
        <dbReference type="ChEBI" id="CHEBI:15377"/>
        <dbReference type="ChEBI" id="CHEBI:15378"/>
        <dbReference type="ChEBI" id="CHEBI:33019"/>
        <dbReference type="ChEBI" id="CHEBI:143553"/>
        <dbReference type="ChEBI" id="CHEBI:145694"/>
    </reaction>
</comment>
<proteinExistence type="inferred from homology"/>
<evidence type="ECO:0000256" key="11">
    <source>
        <dbReference type="ARBA" id="ARBA00036904"/>
    </source>
</evidence>
<comment type="caution">
    <text evidence="18">The sequence shown here is derived from an EMBL/GenBank/DDBJ whole genome shotgun (WGS) entry which is preliminary data.</text>
</comment>
<evidence type="ECO:0000256" key="2">
    <source>
        <dbReference type="ARBA" id="ARBA00005582"/>
    </source>
</evidence>
<keyword evidence="6" id="KW-0227">DNA damage</keyword>
<dbReference type="Pfam" id="PF02581">
    <property type="entry name" value="TMP-TENI"/>
    <property type="match status" value="1"/>
</dbReference>
<feature type="domain" description="Nudix hydrolase" evidence="17">
    <location>
        <begin position="4"/>
        <end position="133"/>
    </location>
</feature>
<evidence type="ECO:0000313" key="18">
    <source>
        <dbReference type="EMBL" id="GGJ00485.1"/>
    </source>
</evidence>
<protein>
    <recommendedName>
        <fullName evidence="13">8-oxo-dGTP diphosphatase</fullName>
        <ecNumber evidence="12">3.6.1.55</ecNumber>
    </recommendedName>
    <alternativeName>
        <fullName evidence="16">7,8-dihydro-8-oxoguanine-triphosphatase</fullName>
    </alternativeName>
    <alternativeName>
        <fullName evidence="15">Mutator protein MutT</fullName>
    </alternativeName>
    <alternativeName>
        <fullName evidence="14">dGTP pyrophosphohydrolase</fullName>
    </alternativeName>
</protein>
<keyword evidence="3" id="KW-0515">Mutator protein</keyword>
<dbReference type="InterPro" id="IPR022998">
    <property type="entry name" value="ThiamineP_synth_TenI"/>
</dbReference>
<dbReference type="InterPro" id="IPR036206">
    <property type="entry name" value="ThiamineP_synth_sf"/>
</dbReference>
<evidence type="ECO:0000256" key="15">
    <source>
        <dbReference type="ARBA" id="ARBA00041979"/>
    </source>
</evidence>
<evidence type="ECO:0000256" key="5">
    <source>
        <dbReference type="ARBA" id="ARBA00022723"/>
    </source>
</evidence>
<dbReference type="InterPro" id="IPR000086">
    <property type="entry name" value="NUDIX_hydrolase_dom"/>
</dbReference>
<dbReference type="InterPro" id="IPR013785">
    <property type="entry name" value="Aldolase_TIM"/>
</dbReference>
<dbReference type="InterPro" id="IPR015797">
    <property type="entry name" value="NUDIX_hydrolase-like_dom_sf"/>
</dbReference>